<dbReference type="InterPro" id="IPR052032">
    <property type="entry name" value="ATP-dep_AA_Ligase"/>
</dbReference>
<dbReference type="AlphaFoldDB" id="A0A2W7MFU0"/>
<dbReference type="InterPro" id="IPR040570">
    <property type="entry name" value="LAL_C2"/>
</dbReference>
<dbReference type="PANTHER" id="PTHR43585:SF2">
    <property type="entry name" value="ATP-GRASP ENZYME FSQD"/>
    <property type="match status" value="1"/>
</dbReference>
<evidence type="ECO:0000256" key="3">
    <source>
        <dbReference type="ARBA" id="ARBA00022840"/>
    </source>
</evidence>
<dbReference type="OrthoDB" id="9803907at2"/>
<dbReference type="SUPFAM" id="SSF56059">
    <property type="entry name" value="Glutathione synthetase ATP-binding domain-like"/>
    <property type="match status" value="1"/>
</dbReference>
<evidence type="ECO:0000256" key="4">
    <source>
        <dbReference type="PROSITE-ProRule" id="PRU00409"/>
    </source>
</evidence>
<dbReference type="Pfam" id="PF18603">
    <property type="entry name" value="LAL_C2"/>
    <property type="match status" value="1"/>
</dbReference>
<name>A0A2W7MFU0_9BACI</name>
<keyword evidence="1" id="KW-0436">Ligase</keyword>
<dbReference type="PANTHER" id="PTHR43585">
    <property type="entry name" value="FUMIPYRROLE BIOSYNTHESIS PROTEIN C"/>
    <property type="match status" value="1"/>
</dbReference>
<sequence length="406" mass="45855">MKTIIFIGTNKSGSSREAIKAAEKLGYFTVLFTNNEKQIQQRKEYKDVHKMVFVDTHNLEDMKKEIKLLRTTWMDIKLIISFTDPFVHIASLLCDEFCHNYTNSKAIEIMENKEQTRLFLKDQPYTPKCLFIQPGEAVSSDVFNSQLEFPVIVKSPKSTGSKDVLLAGGKEQLMKQIAGFRNKKPDEAIIIEEYLDGDQYLVEALIINHEPHIIGVLEQEITQGKRFIITGYGVLANVPNSIKIGLEKVLQSIVSSFKLENGALHLEIRLTKTGWKLIEINPRVSGGAMNNMIEAAYGFNLVEETLKLFLGETPNISPKHRKYVYTQYVVINEKGILTKVTGKNKAKKLPGILEVYIKPKKGTLLVPPLSMGHRYAYVIATGTSMEEAKARSKSAADEITFHLEEE</sequence>
<dbReference type="RefSeq" id="WP_111439153.1">
    <property type="nucleotide sequence ID" value="NZ_QKZI01000002.1"/>
</dbReference>
<protein>
    <submittedName>
        <fullName evidence="6">Biotin carboxylase</fullName>
    </submittedName>
</protein>
<organism evidence="6 7">
    <name type="scientific">Psychrobacillus insolitus</name>
    <dbReference type="NCBI Taxonomy" id="1461"/>
    <lineage>
        <taxon>Bacteria</taxon>
        <taxon>Bacillati</taxon>
        <taxon>Bacillota</taxon>
        <taxon>Bacilli</taxon>
        <taxon>Bacillales</taxon>
        <taxon>Bacillaceae</taxon>
        <taxon>Psychrobacillus</taxon>
    </lineage>
</organism>
<keyword evidence="3 4" id="KW-0067">ATP-binding</keyword>
<keyword evidence="2 4" id="KW-0547">Nucleotide-binding</keyword>
<dbReference type="EMBL" id="QKZI01000002">
    <property type="protein sequence ID" value="PZX05703.1"/>
    <property type="molecule type" value="Genomic_DNA"/>
</dbReference>
<evidence type="ECO:0000313" key="6">
    <source>
        <dbReference type="EMBL" id="PZX05703.1"/>
    </source>
</evidence>
<keyword evidence="7" id="KW-1185">Reference proteome</keyword>
<proteinExistence type="predicted"/>
<dbReference type="Proteomes" id="UP000248646">
    <property type="component" value="Unassembled WGS sequence"/>
</dbReference>
<gene>
    <name evidence="6" type="ORF">C7437_102162</name>
</gene>
<accession>A0A2W7MFU0</accession>
<evidence type="ECO:0000259" key="5">
    <source>
        <dbReference type="PROSITE" id="PS50975"/>
    </source>
</evidence>
<evidence type="ECO:0000313" key="7">
    <source>
        <dbReference type="Proteomes" id="UP000248646"/>
    </source>
</evidence>
<comment type="caution">
    <text evidence="6">The sequence shown here is derived from an EMBL/GenBank/DDBJ whole genome shotgun (WGS) entry which is preliminary data.</text>
</comment>
<dbReference type="Gene3D" id="3.30.470.20">
    <property type="entry name" value="ATP-grasp fold, B domain"/>
    <property type="match status" value="1"/>
</dbReference>
<dbReference type="PROSITE" id="PS50975">
    <property type="entry name" value="ATP_GRASP"/>
    <property type="match status" value="1"/>
</dbReference>
<dbReference type="GO" id="GO:0046872">
    <property type="term" value="F:metal ion binding"/>
    <property type="evidence" value="ECO:0007669"/>
    <property type="project" value="InterPro"/>
</dbReference>
<dbReference type="Pfam" id="PF13535">
    <property type="entry name" value="ATP-grasp_4"/>
    <property type="match status" value="1"/>
</dbReference>
<evidence type="ECO:0000256" key="1">
    <source>
        <dbReference type="ARBA" id="ARBA00022598"/>
    </source>
</evidence>
<reference evidence="6 7" key="1">
    <citation type="submission" date="2018-06" db="EMBL/GenBank/DDBJ databases">
        <title>Genomic Encyclopedia of Type Strains, Phase IV (KMG-IV): sequencing the most valuable type-strain genomes for metagenomic binning, comparative biology and taxonomic classification.</title>
        <authorList>
            <person name="Goeker M."/>
        </authorList>
    </citation>
    <scope>NUCLEOTIDE SEQUENCE [LARGE SCALE GENOMIC DNA]</scope>
    <source>
        <strain evidence="6 7">DSM 5</strain>
    </source>
</reference>
<dbReference type="GO" id="GO:0016874">
    <property type="term" value="F:ligase activity"/>
    <property type="evidence" value="ECO:0007669"/>
    <property type="project" value="UniProtKB-KW"/>
</dbReference>
<dbReference type="InterPro" id="IPR011761">
    <property type="entry name" value="ATP-grasp"/>
</dbReference>
<evidence type="ECO:0000256" key="2">
    <source>
        <dbReference type="ARBA" id="ARBA00022741"/>
    </source>
</evidence>
<feature type="domain" description="ATP-grasp" evidence="5">
    <location>
        <begin position="116"/>
        <end position="310"/>
    </location>
</feature>
<dbReference type="GO" id="GO:0005524">
    <property type="term" value="F:ATP binding"/>
    <property type="evidence" value="ECO:0007669"/>
    <property type="project" value="UniProtKB-UniRule"/>
</dbReference>